<dbReference type="AlphaFoldDB" id="A0AAE3LJ81"/>
<comment type="cofactor">
    <cofactor evidence="1 11">
        <name>Zn(2+)</name>
        <dbReference type="ChEBI" id="CHEBI:29105"/>
    </cofactor>
</comment>
<evidence type="ECO:0000256" key="11">
    <source>
        <dbReference type="RuleBase" id="RU362031"/>
    </source>
</evidence>
<dbReference type="InterPro" id="IPR041489">
    <property type="entry name" value="PDZ_6"/>
</dbReference>
<dbReference type="Pfam" id="PF02163">
    <property type="entry name" value="Peptidase_M50"/>
    <property type="match status" value="1"/>
</dbReference>
<keyword evidence="9 11" id="KW-0482">Metalloprotease</keyword>
<dbReference type="NCBIfam" id="TIGR00054">
    <property type="entry name" value="RIP metalloprotease RseP"/>
    <property type="match status" value="1"/>
</dbReference>
<dbReference type="GO" id="GO:0046872">
    <property type="term" value="F:metal ion binding"/>
    <property type="evidence" value="ECO:0007669"/>
    <property type="project" value="UniProtKB-KW"/>
</dbReference>
<evidence type="ECO:0000256" key="6">
    <source>
        <dbReference type="ARBA" id="ARBA00022801"/>
    </source>
</evidence>
<keyword evidence="14" id="KW-1185">Reference proteome</keyword>
<reference evidence="13" key="1">
    <citation type="submission" date="2022-10" db="EMBL/GenBank/DDBJ databases">
        <authorList>
            <person name="Kim H.S."/>
            <person name="Kim J.-S."/>
            <person name="Suh M.K."/>
            <person name="Eom M.K."/>
            <person name="Lee J.-S."/>
        </authorList>
    </citation>
    <scope>NUCLEOTIDE SEQUENCE</scope>
    <source>
        <strain evidence="13">LIP-5</strain>
    </source>
</reference>
<evidence type="ECO:0000256" key="9">
    <source>
        <dbReference type="ARBA" id="ARBA00023049"/>
    </source>
</evidence>
<feature type="transmembrane region" description="Helical" evidence="11">
    <location>
        <begin position="6"/>
        <end position="28"/>
    </location>
</feature>
<dbReference type="SMART" id="SM00228">
    <property type="entry name" value="PDZ"/>
    <property type="match status" value="2"/>
</dbReference>
<dbReference type="Gene3D" id="2.30.42.10">
    <property type="match status" value="2"/>
</dbReference>
<gene>
    <name evidence="13" type="primary">rseP</name>
    <name evidence="13" type="ORF">OD355_01240</name>
</gene>
<dbReference type="SUPFAM" id="SSF50156">
    <property type="entry name" value="PDZ domain-like"/>
    <property type="match status" value="2"/>
</dbReference>
<feature type="transmembrane region" description="Helical" evidence="11">
    <location>
        <begin position="378"/>
        <end position="401"/>
    </location>
</feature>
<keyword evidence="5 11" id="KW-0812">Transmembrane</keyword>
<accession>A0AAE3LJ81</accession>
<dbReference type="GO" id="GO:0004222">
    <property type="term" value="F:metalloendopeptidase activity"/>
    <property type="evidence" value="ECO:0007669"/>
    <property type="project" value="InterPro"/>
</dbReference>
<evidence type="ECO:0000256" key="3">
    <source>
        <dbReference type="ARBA" id="ARBA00007931"/>
    </source>
</evidence>
<protein>
    <recommendedName>
        <fullName evidence="11">Zinc metalloprotease</fullName>
        <ecNumber evidence="11">3.4.24.-</ecNumber>
    </recommendedName>
</protein>
<sequence length="451" mass="50767">MILLAIDWPIVGIKTLQFLLSFSILVALHELGHFVAAKIFGCRVDKFYLFFDPWFSLFKKKIGETIYGIGWLPLGGYVKIAGMVDESMDKEQMKQPPKPYEFRSKPAWQRLIIMLAGVIVNLWLGFFIYSMILWNWGDQYLPTSEVKYGIATDSVAKSIGFKDGDKIVSIDGKQYEKFRDINKHLLLRKTHHVTVDRNGGQVNIPIPDNIAKTLIATKNVNFITPRVPLLPIEKVLDTASAAKAGIKSGDKIVAANGQTFQYDNEVRNFIKSHKGDTASLTVLRGADTLNINTPISTDGTLGVYFSVPELEKFFTMKKLSYNFFESIPAGYTKTWETLEDYWLQIKLIFGGKVAAKDSVGSLITIGSIFPATWDWQSFWSLTAFFSLVLAFMNLLPIPALDGGHALFCLYEMITGRKPSDKFMEVAQTVGMILLFGLMIFALGNDILRLFR</sequence>
<evidence type="ECO:0000313" key="13">
    <source>
        <dbReference type="EMBL" id="MCU7693134.1"/>
    </source>
</evidence>
<evidence type="ECO:0000313" key="14">
    <source>
        <dbReference type="Proteomes" id="UP001209317"/>
    </source>
</evidence>
<dbReference type="CDD" id="cd06163">
    <property type="entry name" value="S2P-M50_PDZ_RseP-like"/>
    <property type="match status" value="2"/>
</dbReference>
<proteinExistence type="inferred from homology"/>
<dbReference type="InterPro" id="IPR036034">
    <property type="entry name" value="PDZ_sf"/>
</dbReference>
<comment type="caution">
    <text evidence="13">The sequence shown here is derived from an EMBL/GenBank/DDBJ whole genome shotgun (WGS) entry which is preliminary data.</text>
</comment>
<dbReference type="EMBL" id="JAOTPL010000001">
    <property type="protein sequence ID" value="MCU7693134.1"/>
    <property type="molecule type" value="Genomic_DNA"/>
</dbReference>
<dbReference type="Pfam" id="PF17820">
    <property type="entry name" value="PDZ_6"/>
    <property type="match status" value="1"/>
</dbReference>
<dbReference type="PANTHER" id="PTHR42837">
    <property type="entry name" value="REGULATOR OF SIGMA-E PROTEASE RSEP"/>
    <property type="match status" value="1"/>
</dbReference>
<dbReference type="GO" id="GO:0006508">
    <property type="term" value="P:proteolysis"/>
    <property type="evidence" value="ECO:0007669"/>
    <property type="project" value="UniProtKB-KW"/>
</dbReference>
<comment type="similarity">
    <text evidence="3 11">Belongs to the peptidase M50B family.</text>
</comment>
<evidence type="ECO:0000256" key="4">
    <source>
        <dbReference type="ARBA" id="ARBA00022670"/>
    </source>
</evidence>
<evidence type="ECO:0000256" key="10">
    <source>
        <dbReference type="ARBA" id="ARBA00023136"/>
    </source>
</evidence>
<feature type="domain" description="PDZ" evidence="12">
    <location>
        <begin position="219"/>
        <end position="286"/>
    </location>
</feature>
<keyword evidence="10 11" id="KW-0472">Membrane</keyword>
<keyword evidence="7 11" id="KW-0862">Zinc</keyword>
<feature type="domain" description="PDZ" evidence="12">
    <location>
        <begin position="122"/>
        <end position="199"/>
    </location>
</feature>
<evidence type="ECO:0000256" key="8">
    <source>
        <dbReference type="ARBA" id="ARBA00022989"/>
    </source>
</evidence>
<dbReference type="Proteomes" id="UP001209317">
    <property type="component" value="Unassembled WGS sequence"/>
</dbReference>
<evidence type="ECO:0000256" key="2">
    <source>
        <dbReference type="ARBA" id="ARBA00004141"/>
    </source>
</evidence>
<dbReference type="InterPro" id="IPR004387">
    <property type="entry name" value="Pept_M50_Zn"/>
</dbReference>
<dbReference type="InterPro" id="IPR001478">
    <property type="entry name" value="PDZ"/>
</dbReference>
<keyword evidence="6 11" id="KW-0378">Hydrolase</keyword>
<feature type="transmembrane region" description="Helical" evidence="11">
    <location>
        <begin position="111"/>
        <end position="136"/>
    </location>
</feature>
<evidence type="ECO:0000256" key="5">
    <source>
        <dbReference type="ARBA" id="ARBA00022692"/>
    </source>
</evidence>
<dbReference type="GO" id="GO:0016020">
    <property type="term" value="C:membrane"/>
    <property type="evidence" value="ECO:0007669"/>
    <property type="project" value="UniProtKB-SubCell"/>
</dbReference>
<keyword evidence="4" id="KW-0645">Protease</keyword>
<evidence type="ECO:0000256" key="1">
    <source>
        <dbReference type="ARBA" id="ARBA00001947"/>
    </source>
</evidence>
<dbReference type="PANTHER" id="PTHR42837:SF2">
    <property type="entry name" value="MEMBRANE METALLOPROTEASE ARASP2, CHLOROPLASTIC-RELATED"/>
    <property type="match status" value="1"/>
</dbReference>
<organism evidence="13 14">
    <name type="scientific">Haoranjiania flava</name>
    <dbReference type="NCBI Taxonomy" id="1856322"/>
    <lineage>
        <taxon>Bacteria</taxon>
        <taxon>Pseudomonadati</taxon>
        <taxon>Bacteroidota</taxon>
        <taxon>Chitinophagia</taxon>
        <taxon>Chitinophagales</taxon>
        <taxon>Chitinophagaceae</taxon>
        <taxon>Haoranjiania</taxon>
    </lineage>
</organism>
<keyword evidence="8 11" id="KW-1133">Transmembrane helix</keyword>
<dbReference type="RefSeq" id="WP_263036622.1">
    <property type="nucleotide sequence ID" value="NZ_JAOTPL010000001.1"/>
</dbReference>
<evidence type="ECO:0000256" key="7">
    <source>
        <dbReference type="ARBA" id="ARBA00022833"/>
    </source>
</evidence>
<comment type="subcellular location">
    <subcellularLocation>
        <location evidence="2">Membrane</location>
        <topology evidence="2">Multi-pass membrane protein</topology>
    </subcellularLocation>
</comment>
<keyword evidence="11" id="KW-0479">Metal-binding</keyword>
<name>A0AAE3LJ81_9BACT</name>
<dbReference type="InterPro" id="IPR008915">
    <property type="entry name" value="Peptidase_M50"/>
</dbReference>
<evidence type="ECO:0000259" key="12">
    <source>
        <dbReference type="SMART" id="SM00228"/>
    </source>
</evidence>
<feature type="transmembrane region" description="Helical" evidence="11">
    <location>
        <begin position="422"/>
        <end position="442"/>
    </location>
</feature>
<dbReference type="EC" id="3.4.24.-" evidence="11"/>